<name>A0ABN5GTR5_9RHOB</name>
<accession>A0ABN5GTR5</accession>
<keyword evidence="1" id="KW-0614">Plasmid</keyword>
<keyword evidence="2" id="KW-1185">Reference proteome</keyword>
<protein>
    <recommendedName>
        <fullName evidence="3">Transposase</fullName>
    </recommendedName>
</protein>
<reference evidence="1 2" key="2">
    <citation type="journal article" date="2017" name="Int. J. Syst. Evol. Microbiol.">
        <title>Adaptation of Surface-Associated Bacteria to the Open Ocean: A Genomically Distinct Subpopulation of Phaeobacter gallaeciensis Colonizes Pacific Mesozooplankton.</title>
        <authorList>
            <person name="Freese H.M."/>
            <person name="Methner A."/>
            <person name="Overmann J."/>
        </authorList>
    </citation>
    <scope>NUCLEOTIDE SEQUENCE [LARGE SCALE GENOMIC DNA]</scope>
    <source>
        <strain evidence="1 2">P66</strain>
    </source>
</reference>
<organism evidence="1 2">
    <name type="scientific">Phaeobacter inhibens</name>
    <dbReference type="NCBI Taxonomy" id="221822"/>
    <lineage>
        <taxon>Bacteria</taxon>
        <taxon>Pseudomonadati</taxon>
        <taxon>Pseudomonadota</taxon>
        <taxon>Alphaproteobacteria</taxon>
        <taxon>Rhodobacterales</taxon>
        <taxon>Roseobacteraceae</taxon>
        <taxon>Phaeobacter</taxon>
    </lineage>
</organism>
<gene>
    <name evidence="1" type="ORF">PhaeoP66_04273</name>
</gene>
<reference evidence="1 2" key="1">
    <citation type="journal article" date="2017" name="Genome Biol. Evol.">
        <title>Trajectories and Drivers of Genome Evolution in Surface-Associated Marine Phaeobacter.</title>
        <authorList>
            <person name="Freese H.M."/>
            <person name="Sikorski J."/>
            <person name="Bunk B."/>
            <person name="Scheuner C."/>
            <person name="Meier-Kolthoff J.P."/>
            <person name="Sproer C."/>
            <person name="Gram L."/>
            <person name="Overmann J."/>
        </authorList>
    </citation>
    <scope>NUCLEOTIDE SEQUENCE [LARGE SCALE GENOMIC DNA]</scope>
    <source>
        <strain evidence="1 2">P66</strain>
    </source>
</reference>
<evidence type="ECO:0000313" key="2">
    <source>
        <dbReference type="Proteomes" id="UP000236536"/>
    </source>
</evidence>
<dbReference type="EMBL" id="CP010708">
    <property type="protein sequence ID" value="AUQ96999.1"/>
    <property type="molecule type" value="Genomic_DNA"/>
</dbReference>
<sequence length="86" mass="9476">MLIGERRHQRIYSSSHSATSGARMRMEMSSIMAAKKGRQPMITHLFAAEPAVAYSGATARQSVLFLGLRPQCVGKWAEVACVVHCR</sequence>
<dbReference type="Proteomes" id="UP000236536">
    <property type="component" value="Plasmid pP66_c"/>
</dbReference>
<geneLocation type="plasmid" evidence="1 2">
    <name>pP66_c</name>
</geneLocation>
<evidence type="ECO:0000313" key="1">
    <source>
        <dbReference type="EMBL" id="AUQ96999.1"/>
    </source>
</evidence>
<evidence type="ECO:0008006" key="3">
    <source>
        <dbReference type="Google" id="ProtNLM"/>
    </source>
</evidence>
<proteinExistence type="predicted"/>